<dbReference type="InterPro" id="IPR023606">
    <property type="entry name" value="CoA-Trfase_III_dom_1_sf"/>
</dbReference>
<dbReference type="EMBL" id="BMDU01000008">
    <property type="protein sequence ID" value="GGA00422.1"/>
    <property type="molecule type" value="Genomic_DNA"/>
</dbReference>
<evidence type="ECO:0000313" key="2">
    <source>
        <dbReference type="EMBL" id="GGA00422.1"/>
    </source>
</evidence>
<dbReference type="PANTHER" id="PTHR48207">
    <property type="entry name" value="SUCCINATE--HYDROXYMETHYLGLUTARATE COA-TRANSFERASE"/>
    <property type="match status" value="1"/>
</dbReference>
<dbReference type="Proteomes" id="UP000628109">
    <property type="component" value="Unassembled WGS sequence"/>
</dbReference>
<dbReference type="InterPro" id="IPR044855">
    <property type="entry name" value="CoA-Trfase_III_dom3_sf"/>
</dbReference>
<sequence>MTTTGWQRQSPADGMAKPLSGVRVLELARILAGPWCGQLLADLGAEVIKIERPVSGDDTRHWGPPFVISENGENLGAAYYHSTNRGKRSIAIDIASPAGQRFVRELAASADVVIENYKVGGLKKYGLDHPALSALNPRLITCSITGFGQTGPYAHRPGYDYIAQALGGLMSMTGEAGRQPQKAGIAVADLCTGVYSAVAILAAINRRHEAGLGAHIDMALLDTQVSVMANQALNWMTSGTVPRRVGNGHANLVPYQAFPTSDGDLVIAVGNDGQFASLCRVLSTGLDSEARFATNPGRVRHREDLLAALEALTATWTRQELADALEDAGVPAGPINELNDVFANPQVVARGMAITRDQRTGVASPIVIDGVRMVSDIAAPGIPETLEKPLTSS</sequence>
<gene>
    <name evidence="2" type="ORF">GCM10019071_33730</name>
</gene>
<reference evidence="3" key="1">
    <citation type="journal article" date="2019" name="Int. J. Syst. Evol. Microbiol.">
        <title>The Global Catalogue of Microorganisms (GCM) 10K type strain sequencing project: providing services to taxonomists for standard genome sequencing and annotation.</title>
        <authorList>
            <consortium name="The Broad Institute Genomics Platform"/>
            <consortium name="The Broad Institute Genome Sequencing Center for Infectious Disease"/>
            <person name="Wu L."/>
            <person name="Ma J."/>
        </authorList>
    </citation>
    <scope>NUCLEOTIDE SEQUENCE [LARGE SCALE GENOMIC DNA]</scope>
    <source>
        <strain evidence="3">CCM 7327</strain>
    </source>
</reference>
<dbReference type="SUPFAM" id="SSF89796">
    <property type="entry name" value="CoA-transferase family III (CaiB/BaiF)"/>
    <property type="match status" value="1"/>
</dbReference>
<proteinExistence type="predicted"/>
<accession>A0ABQ1F600</accession>
<evidence type="ECO:0000256" key="1">
    <source>
        <dbReference type="ARBA" id="ARBA00022679"/>
    </source>
</evidence>
<keyword evidence="1 2" id="KW-0808">Transferase</keyword>
<dbReference type="PANTHER" id="PTHR48207:SF3">
    <property type="entry name" value="SUCCINATE--HYDROXYMETHYLGLUTARATE COA-TRANSFERASE"/>
    <property type="match status" value="1"/>
</dbReference>
<protein>
    <submittedName>
        <fullName evidence="2">CoA transferase</fullName>
    </submittedName>
</protein>
<evidence type="ECO:0000313" key="3">
    <source>
        <dbReference type="Proteomes" id="UP000628109"/>
    </source>
</evidence>
<dbReference type="GO" id="GO:0016740">
    <property type="term" value="F:transferase activity"/>
    <property type="evidence" value="ECO:0007669"/>
    <property type="project" value="UniProtKB-KW"/>
</dbReference>
<dbReference type="Pfam" id="PF02515">
    <property type="entry name" value="CoA_transf_3"/>
    <property type="match status" value="1"/>
</dbReference>
<dbReference type="InterPro" id="IPR050483">
    <property type="entry name" value="CoA-transferase_III_domain"/>
</dbReference>
<dbReference type="Gene3D" id="3.40.50.10540">
    <property type="entry name" value="Crotonobetainyl-coa:carnitine coa-transferase, domain 1"/>
    <property type="match status" value="1"/>
</dbReference>
<name>A0ABQ1F600_SPHSA</name>
<keyword evidence="3" id="KW-1185">Reference proteome</keyword>
<dbReference type="Gene3D" id="3.30.1540.10">
    <property type="entry name" value="formyl-coa transferase, domain 3"/>
    <property type="match status" value="1"/>
</dbReference>
<dbReference type="InterPro" id="IPR003673">
    <property type="entry name" value="CoA-Trfase_fam_III"/>
</dbReference>
<comment type="caution">
    <text evidence="2">The sequence shown here is derived from an EMBL/GenBank/DDBJ whole genome shotgun (WGS) entry which is preliminary data.</text>
</comment>
<organism evidence="2 3">
    <name type="scientific">Sphingobium fuliginis (strain ATCC 27551)</name>
    <dbReference type="NCBI Taxonomy" id="336203"/>
    <lineage>
        <taxon>Bacteria</taxon>
        <taxon>Pseudomonadati</taxon>
        <taxon>Pseudomonadota</taxon>
        <taxon>Alphaproteobacteria</taxon>
        <taxon>Sphingomonadales</taxon>
        <taxon>Sphingomonadaceae</taxon>
        <taxon>Sphingobium</taxon>
    </lineage>
</organism>